<keyword evidence="4 14" id="KW-0964">Secreted</keyword>
<evidence type="ECO:0000256" key="6">
    <source>
        <dbReference type="ARBA" id="ARBA00022729"/>
    </source>
</evidence>
<evidence type="ECO:0000259" key="15">
    <source>
        <dbReference type="SMART" id="SM00835"/>
    </source>
</evidence>
<evidence type="ECO:0000256" key="10">
    <source>
        <dbReference type="ARBA" id="ARBA00023211"/>
    </source>
</evidence>
<feature type="binding site" evidence="12">
    <location>
        <position position="103"/>
    </location>
    <ligand>
        <name>Mn(2+)</name>
        <dbReference type="ChEBI" id="CHEBI:29035"/>
    </ligand>
</feature>
<dbReference type="CDD" id="cd02241">
    <property type="entry name" value="cupin_OxOx"/>
    <property type="match status" value="1"/>
</dbReference>
<dbReference type="AlphaFoldDB" id="A0A8B8K0N3"/>
<dbReference type="PANTHER" id="PTHR31238">
    <property type="entry name" value="GERMIN-LIKE PROTEIN SUBFAMILY 3 MEMBER 3"/>
    <property type="match status" value="1"/>
</dbReference>
<dbReference type="Proteomes" id="UP000694853">
    <property type="component" value="Unplaced"/>
</dbReference>
<dbReference type="SMART" id="SM00835">
    <property type="entry name" value="Cupin_1"/>
    <property type="match status" value="1"/>
</dbReference>
<keyword evidence="7 13" id="KW-1015">Disulfide bond</keyword>
<dbReference type="GeneID" id="113851042"/>
<evidence type="ECO:0000256" key="7">
    <source>
        <dbReference type="ARBA" id="ARBA00023157"/>
    </source>
</evidence>
<protein>
    <recommendedName>
        <fullName evidence="14">Germin-like protein</fullName>
    </recommendedName>
</protein>
<feature type="signal peptide" evidence="14">
    <location>
        <begin position="1"/>
        <end position="18"/>
    </location>
</feature>
<evidence type="ECO:0000256" key="9">
    <source>
        <dbReference type="ARBA" id="ARBA00023180"/>
    </source>
</evidence>
<dbReference type="RefSeq" id="XP_027337332.1">
    <property type="nucleotide sequence ID" value="XM_027481531.1"/>
</dbReference>
<dbReference type="Pfam" id="PF00190">
    <property type="entry name" value="Cupin_1"/>
    <property type="match status" value="1"/>
</dbReference>
<dbReference type="InterPro" id="IPR011051">
    <property type="entry name" value="RmlC_Cupin_sf"/>
</dbReference>
<evidence type="ECO:0000256" key="14">
    <source>
        <dbReference type="RuleBase" id="RU366015"/>
    </source>
</evidence>
<evidence type="ECO:0000256" key="13">
    <source>
        <dbReference type="PIRSR" id="PIRSR601929-3"/>
    </source>
</evidence>
<dbReference type="Gene3D" id="2.60.120.10">
    <property type="entry name" value="Jelly Rolls"/>
    <property type="match status" value="1"/>
</dbReference>
<feature type="binding site" evidence="11">
    <location>
        <position position="103"/>
    </location>
    <ligand>
        <name>oxalate</name>
        <dbReference type="ChEBI" id="CHEBI:30623"/>
    </ligand>
</feature>
<feature type="binding site" evidence="12">
    <location>
        <position position="101"/>
    </location>
    <ligand>
        <name>Mn(2+)</name>
        <dbReference type="ChEBI" id="CHEBI:29035"/>
    </ligand>
</feature>
<evidence type="ECO:0000256" key="4">
    <source>
        <dbReference type="ARBA" id="ARBA00022525"/>
    </source>
</evidence>
<evidence type="ECO:0000256" key="8">
    <source>
        <dbReference type="ARBA" id="ARBA00023170"/>
    </source>
</evidence>
<reference evidence="17" key="2">
    <citation type="submission" date="2025-08" db="UniProtKB">
        <authorList>
            <consortium name="RefSeq"/>
        </authorList>
    </citation>
    <scope>IDENTIFICATION</scope>
    <source>
        <tissue evidence="17">Young leaves</tissue>
    </source>
</reference>
<dbReference type="FunFam" id="2.60.120.10:FF:000047">
    <property type="entry name" value="Auxin-binding protein ABP19a"/>
    <property type="match status" value="1"/>
</dbReference>
<evidence type="ECO:0000313" key="16">
    <source>
        <dbReference type="Proteomes" id="UP000694853"/>
    </source>
</evidence>
<keyword evidence="16" id="KW-1185">Reference proteome</keyword>
<dbReference type="InterPro" id="IPR006045">
    <property type="entry name" value="Cupin_1"/>
</dbReference>
<feature type="binding site" evidence="12">
    <location>
        <position position="108"/>
    </location>
    <ligand>
        <name>Mn(2+)</name>
        <dbReference type="ChEBI" id="CHEBI:29035"/>
    </ligand>
</feature>
<keyword evidence="8" id="KW-0675">Receptor</keyword>
<sequence length="207" mass="21841">MVLIIFLFALISSTTSRASNANDFCVANLTGPETPSGYLCKSTNTVTSSDFKYSGLTPGNPSSTYNIALTTAFVDQFPAVNGLYISMARVDMGVGGVVPVHTHPGGNEMILVLQGKIIAGFITSTNVYMNILGPGDVMVFPQGQLHFQINNGTTKAVVISAYSSPRPRINIVLNLLFANLPADIIAAITKISPPEVQKLKAQFGGSG</sequence>
<feature type="binding site" evidence="11">
    <location>
        <position position="108"/>
    </location>
    <ligand>
        <name>oxalate</name>
        <dbReference type="ChEBI" id="CHEBI:30623"/>
    </ligand>
</feature>
<keyword evidence="3 14" id="KW-0052">Apoplast</keyword>
<dbReference type="SUPFAM" id="SSF51182">
    <property type="entry name" value="RmlC-like cupins"/>
    <property type="match status" value="1"/>
</dbReference>
<comment type="subcellular location">
    <subcellularLocation>
        <location evidence="1 14">Secreted</location>
        <location evidence="1 14">Extracellular space</location>
        <location evidence="1 14">Apoplast</location>
    </subcellularLocation>
</comment>
<feature type="domain" description="Cupin type-1" evidence="15">
    <location>
        <begin position="54"/>
        <end position="197"/>
    </location>
</feature>
<evidence type="ECO:0000256" key="1">
    <source>
        <dbReference type="ARBA" id="ARBA00004271"/>
    </source>
</evidence>
<proteinExistence type="inferred from homology"/>
<dbReference type="OrthoDB" id="1921208at2759"/>
<organism evidence="16 17">
    <name type="scientific">Abrus precatorius</name>
    <name type="common">Indian licorice</name>
    <name type="synonym">Glycine abrus</name>
    <dbReference type="NCBI Taxonomy" id="3816"/>
    <lineage>
        <taxon>Eukaryota</taxon>
        <taxon>Viridiplantae</taxon>
        <taxon>Streptophyta</taxon>
        <taxon>Embryophyta</taxon>
        <taxon>Tracheophyta</taxon>
        <taxon>Spermatophyta</taxon>
        <taxon>Magnoliopsida</taxon>
        <taxon>eudicotyledons</taxon>
        <taxon>Gunneridae</taxon>
        <taxon>Pentapetalae</taxon>
        <taxon>rosids</taxon>
        <taxon>fabids</taxon>
        <taxon>Fabales</taxon>
        <taxon>Fabaceae</taxon>
        <taxon>Papilionoideae</taxon>
        <taxon>50 kb inversion clade</taxon>
        <taxon>NPAAA clade</taxon>
        <taxon>indigoferoid/millettioid clade</taxon>
        <taxon>Abreae</taxon>
        <taxon>Abrus</taxon>
    </lineage>
</organism>
<evidence type="ECO:0000256" key="2">
    <source>
        <dbReference type="ARBA" id="ARBA00007456"/>
    </source>
</evidence>
<dbReference type="GO" id="GO:0030145">
    <property type="term" value="F:manganese ion binding"/>
    <property type="evidence" value="ECO:0007669"/>
    <property type="project" value="UniProtKB-UniRule"/>
</dbReference>
<name>A0A8B8K0N3_ABRPR</name>
<evidence type="ECO:0000256" key="5">
    <source>
        <dbReference type="ARBA" id="ARBA00022723"/>
    </source>
</evidence>
<dbReference type="InterPro" id="IPR014710">
    <property type="entry name" value="RmlC-like_jellyroll"/>
</dbReference>
<feature type="chain" id="PRO_5034730648" description="Germin-like protein" evidence="14">
    <location>
        <begin position="19"/>
        <end position="207"/>
    </location>
</feature>
<keyword evidence="5 11" id="KW-0479">Metal-binding</keyword>
<keyword evidence="10 11" id="KW-0464">Manganese</keyword>
<comment type="similarity">
    <text evidence="2 14">Belongs to the germin family.</text>
</comment>
<dbReference type="KEGG" id="aprc:113851042"/>
<feature type="disulfide bond" evidence="13">
    <location>
        <begin position="25"/>
        <end position="40"/>
    </location>
</feature>
<feature type="binding site" evidence="12">
    <location>
        <position position="146"/>
    </location>
    <ligand>
        <name>Mn(2+)</name>
        <dbReference type="ChEBI" id="CHEBI:29035"/>
    </ligand>
</feature>
<dbReference type="PROSITE" id="PS00725">
    <property type="entry name" value="GERMIN"/>
    <property type="match status" value="1"/>
</dbReference>
<evidence type="ECO:0000256" key="11">
    <source>
        <dbReference type="PIRSR" id="PIRSR601929-1"/>
    </source>
</evidence>
<dbReference type="InterPro" id="IPR001929">
    <property type="entry name" value="Germin"/>
</dbReference>
<keyword evidence="6 14" id="KW-0732">Signal</keyword>
<dbReference type="PRINTS" id="PR00325">
    <property type="entry name" value="GERMIN"/>
</dbReference>
<gene>
    <name evidence="17" type="primary">LOC113851042</name>
</gene>
<reference evidence="16" key="1">
    <citation type="journal article" date="2019" name="Toxins">
        <title>Detection of Abrin-Like and Prepropulchellin-Like Toxin Genes and Transcripts Using Whole Genome Sequencing and Full-Length Transcript Sequencing of Abrus precatorius.</title>
        <authorList>
            <person name="Hovde B.T."/>
            <person name="Daligault H.E."/>
            <person name="Hanschen E.R."/>
            <person name="Kunde Y.A."/>
            <person name="Johnson M.B."/>
            <person name="Starkenburg S.R."/>
            <person name="Johnson S.L."/>
        </authorList>
    </citation>
    <scope>NUCLEOTIDE SEQUENCE [LARGE SCALE GENOMIC DNA]</scope>
</reference>
<dbReference type="InterPro" id="IPR019780">
    <property type="entry name" value="Germin_Mn-BS"/>
</dbReference>
<accession>A0A8B8K0N3</accession>
<dbReference type="GO" id="GO:0048046">
    <property type="term" value="C:apoplast"/>
    <property type="evidence" value="ECO:0007669"/>
    <property type="project" value="UniProtKB-SubCell"/>
</dbReference>
<evidence type="ECO:0000256" key="3">
    <source>
        <dbReference type="ARBA" id="ARBA00022523"/>
    </source>
</evidence>
<evidence type="ECO:0000256" key="12">
    <source>
        <dbReference type="PIRSR" id="PIRSR601929-2"/>
    </source>
</evidence>
<evidence type="ECO:0000313" key="17">
    <source>
        <dbReference type="RefSeq" id="XP_027337332.1"/>
    </source>
</evidence>
<keyword evidence="9" id="KW-0325">Glycoprotein</keyword>